<dbReference type="PANTHER" id="PTHR42711:SF5">
    <property type="entry name" value="ABC TRANSPORTER ATP-BINDING PROTEIN NATA"/>
    <property type="match status" value="1"/>
</dbReference>
<evidence type="ECO:0000256" key="7">
    <source>
        <dbReference type="ARBA" id="ARBA00022840"/>
    </source>
</evidence>
<sequence>MQPIVQARHLEKHFARFTAVKDVSFTIPRGKCFGFLGPNGAGKTTILRILLGLSPATGGQLTVFDLDIQQQAREIRRRIGVVPQQDNLDPDFTVRENLQIYASYFALPRREIESRIDRLLEFAALSERADAKTEHLSGGMKRRLTIARALINDPELVILDEPTTGLDPQARHVIWAKLSELRDRGTTLVLTTHYMEEAERLCDELVVMDHGLILDQGSPAQLIKRHVEPEVIEISGELPDSSELEQLCRIEHIGRSHYCYAHNPRPLLDHLQNQQDLIFLHRPADLEDVFLKLTGRELRDT</sequence>
<comment type="similarity">
    <text evidence="2">Belongs to the ABC transporter superfamily.</text>
</comment>
<keyword evidence="12" id="KW-1185">Reference proteome</keyword>
<dbReference type="PROSITE" id="PS50893">
    <property type="entry name" value="ABC_TRANSPORTER_2"/>
    <property type="match status" value="1"/>
</dbReference>
<comment type="subcellular location">
    <subcellularLocation>
        <location evidence="1">Cell membrane</location>
    </subcellularLocation>
</comment>
<protein>
    <submittedName>
        <fullName evidence="11">Lipooligosaccharide transport system ATP-binding protein</fullName>
    </submittedName>
</protein>
<dbReference type="Gene3D" id="3.40.50.300">
    <property type="entry name" value="P-loop containing nucleotide triphosphate hydrolases"/>
    <property type="match status" value="1"/>
</dbReference>
<evidence type="ECO:0000256" key="3">
    <source>
        <dbReference type="ARBA" id="ARBA00022448"/>
    </source>
</evidence>
<dbReference type="AlphaFoldDB" id="A0A4V3H4E4"/>
<dbReference type="PROSITE" id="PS00211">
    <property type="entry name" value="ABC_TRANSPORTER_1"/>
    <property type="match status" value="1"/>
</dbReference>
<comment type="caution">
    <text evidence="11">The sequence shown here is derived from an EMBL/GenBank/DDBJ whole genome shotgun (WGS) entry which is preliminary data.</text>
</comment>
<keyword evidence="9" id="KW-0472">Membrane</keyword>
<accession>A0A4V3H4E4</accession>
<dbReference type="PANTHER" id="PTHR42711">
    <property type="entry name" value="ABC TRANSPORTER ATP-BINDING PROTEIN"/>
    <property type="match status" value="1"/>
</dbReference>
<keyword evidence="7 11" id="KW-0067">ATP-binding</keyword>
<reference evidence="11 12" key="1">
    <citation type="submission" date="2019-03" db="EMBL/GenBank/DDBJ databases">
        <title>Genomic Encyclopedia of Type Strains, Phase IV (KMG-IV): sequencing the most valuable type-strain genomes for metagenomic binning, comparative biology and taxonomic classification.</title>
        <authorList>
            <person name="Goeker M."/>
        </authorList>
    </citation>
    <scope>NUCLEOTIDE SEQUENCE [LARGE SCALE GENOMIC DNA]</scope>
    <source>
        <strain evidence="11 12">DSM 16326</strain>
    </source>
</reference>
<dbReference type="InterPro" id="IPR027417">
    <property type="entry name" value="P-loop_NTPase"/>
</dbReference>
<dbReference type="EMBL" id="SOQX01000002">
    <property type="protein sequence ID" value="TDY02935.1"/>
    <property type="molecule type" value="Genomic_DNA"/>
</dbReference>
<dbReference type="OrthoDB" id="9781337at2"/>
<keyword evidence="4" id="KW-0536">Nodulation</keyword>
<proteinExistence type="inferred from homology"/>
<evidence type="ECO:0000259" key="10">
    <source>
        <dbReference type="PROSITE" id="PS50893"/>
    </source>
</evidence>
<evidence type="ECO:0000313" key="11">
    <source>
        <dbReference type="EMBL" id="TDY02935.1"/>
    </source>
</evidence>
<evidence type="ECO:0000313" key="12">
    <source>
        <dbReference type="Proteomes" id="UP000294914"/>
    </source>
</evidence>
<keyword evidence="6" id="KW-0547">Nucleotide-binding</keyword>
<dbReference type="InterPro" id="IPR050763">
    <property type="entry name" value="ABC_transporter_ATP-binding"/>
</dbReference>
<dbReference type="SUPFAM" id="SSF52540">
    <property type="entry name" value="P-loop containing nucleoside triphosphate hydrolases"/>
    <property type="match status" value="1"/>
</dbReference>
<evidence type="ECO:0000256" key="6">
    <source>
        <dbReference type="ARBA" id="ARBA00022741"/>
    </source>
</evidence>
<dbReference type="SMART" id="SM00382">
    <property type="entry name" value="AAA"/>
    <property type="match status" value="1"/>
</dbReference>
<evidence type="ECO:0000256" key="8">
    <source>
        <dbReference type="ARBA" id="ARBA00022967"/>
    </source>
</evidence>
<dbReference type="InterPro" id="IPR003439">
    <property type="entry name" value="ABC_transporter-like_ATP-bd"/>
</dbReference>
<keyword evidence="3" id="KW-0813">Transport</keyword>
<dbReference type="Proteomes" id="UP000294914">
    <property type="component" value="Unassembled WGS sequence"/>
</dbReference>
<organism evidence="11 12">
    <name type="scientific">Thiohalophilus thiocyanatoxydans</name>
    <dbReference type="NCBI Taxonomy" id="381308"/>
    <lineage>
        <taxon>Bacteria</taxon>
        <taxon>Pseudomonadati</taxon>
        <taxon>Pseudomonadota</taxon>
        <taxon>Gammaproteobacteria</taxon>
        <taxon>Thiohalomonadales</taxon>
        <taxon>Thiohalophilaceae</taxon>
        <taxon>Thiohalophilus</taxon>
    </lineage>
</organism>
<dbReference type="RefSeq" id="WP_134082213.1">
    <property type="nucleotide sequence ID" value="NZ_SOQX01000002.1"/>
</dbReference>
<evidence type="ECO:0000256" key="2">
    <source>
        <dbReference type="ARBA" id="ARBA00005417"/>
    </source>
</evidence>
<keyword evidence="5" id="KW-1003">Cell membrane</keyword>
<keyword evidence="8" id="KW-1278">Translocase</keyword>
<gene>
    <name evidence="11" type="ORF">EDC23_1319</name>
</gene>
<dbReference type="InterPro" id="IPR017871">
    <property type="entry name" value="ABC_transporter-like_CS"/>
</dbReference>
<dbReference type="InterPro" id="IPR003593">
    <property type="entry name" value="AAA+_ATPase"/>
</dbReference>
<dbReference type="GO" id="GO:0005524">
    <property type="term" value="F:ATP binding"/>
    <property type="evidence" value="ECO:0007669"/>
    <property type="project" value="UniProtKB-KW"/>
</dbReference>
<dbReference type="FunFam" id="3.40.50.300:FF:000589">
    <property type="entry name" value="ABC transporter, ATP-binding subunit"/>
    <property type="match status" value="1"/>
</dbReference>
<evidence type="ECO:0000256" key="9">
    <source>
        <dbReference type="ARBA" id="ARBA00023136"/>
    </source>
</evidence>
<evidence type="ECO:0000256" key="5">
    <source>
        <dbReference type="ARBA" id="ARBA00022475"/>
    </source>
</evidence>
<dbReference type="GO" id="GO:0005886">
    <property type="term" value="C:plasma membrane"/>
    <property type="evidence" value="ECO:0007669"/>
    <property type="project" value="UniProtKB-SubCell"/>
</dbReference>
<dbReference type="Pfam" id="PF00005">
    <property type="entry name" value="ABC_tran"/>
    <property type="match status" value="1"/>
</dbReference>
<evidence type="ECO:0000256" key="1">
    <source>
        <dbReference type="ARBA" id="ARBA00004236"/>
    </source>
</evidence>
<feature type="domain" description="ABC transporter" evidence="10">
    <location>
        <begin position="5"/>
        <end position="235"/>
    </location>
</feature>
<evidence type="ECO:0000256" key="4">
    <source>
        <dbReference type="ARBA" id="ARBA00022458"/>
    </source>
</evidence>
<name>A0A4V3H4E4_9GAMM</name>
<dbReference type="GO" id="GO:0016887">
    <property type="term" value="F:ATP hydrolysis activity"/>
    <property type="evidence" value="ECO:0007669"/>
    <property type="project" value="InterPro"/>
</dbReference>